<accession>A0A655IPS2</accession>
<dbReference type="InterPro" id="IPR045851">
    <property type="entry name" value="AMP-bd_C_sf"/>
</dbReference>
<organism evidence="12 13">
    <name type="scientific">Mycobacterium tuberculosis</name>
    <dbReference type="NCBI Taxonomy" id="1773"/>
    <lineage>
        <taxon>Bacteria</taxon>
        <taxon>Bacillati</taxon>
        <taxon>Actinomycetota</taxon>
        <taxon>Actinomycetes</taxon>
        <taxon>Mycobacteriales</taxon>
        <taxon>Mycobacteriaceae</taxon>
        <taxon>Mycobacterium</taxon>
        <taxon>Mycobacterium tuberculosis complex</taxon>
    </lineage>
</organism>
<comment type="caution">
    <text evidence="8">Lacks conserved residue(s) required for the propagation of feature annotation.</text>
</comment>
<feature type="binding site" evidence="8">
    <location>
        <begin position="467"/>
        <end position="472"/>
    </location>
    <ligand>
        <name>ATP</name>
        <dbReference type="ChEBI" id="CHEBI:30616"/>
    </ligand>
</feature>
<dbReference type="InterPro" id="IPR032387">
    <property type="entry name" value="ACAS_N"/>
</dbReference>
<dbReference type="PROSITE" id="PS00455">
    <property type="entry name" value="AMP_BINDING"/>
    <property type="match status" value="1"/>
</dbReference>
<dbReference type="PANTHER" id="PTHR24095:SF14">
    <property type="entry name" value="ACETYL-COENZYME A SYNTHETASE 1"/>
    <property type="match status" value="1"/>
</dbReference>
<evidence type="ECO:0000256" key="2">
    <source>
        <dbReference type="ARBA" id="ARBA00022598"/>
    </source>
</evidence>
<dbReference type="InterPro" id="IPR042099">
    <property type="entry name" value="ANL_N_sf"/>
</dbReference>
<dbReference type="PANTHER" id="PTHR24095">
    <property type="entry name" value="ACETYL-COENZYME A SYNTHETASE"/>
    <property type="match status" value="1"/>
</dbReference>
<comment type="function">
    <text evidence="8">Catalyzes the conversion of acetate into acetyl-CoA (AcCoA), an essential intermediate at the junction of anabolic and catabolic pathways. AcsA undergoes a two-step reaction. In the first half reaction, AcsA combines acetate with ATP to form acetyl-adenylate (AcAMP) intermediate. In the second half reaction, it can then transfer the acetyl group from AcAMP to the sulfhydryl group of CoA, forming the product AcCoA.</text>
</comment>
<dbReference type="FunFam" id="3.30.300.30:FF:000047">
    <property type="entry name" value="Acetyl-coenzyme A synthetase"/>
    <property type="match status" value="1"/>
</dbReference>
<evidence type="ECO:0000256" key="8">
    <source>
        <dbReference type="HAMAP-Rule" id="MF_01123"/>
    </source>
</evidence>
<dbReference type="SUPFAM" id="SSF56801">
    <property type="entry name" value="Acetyl-CoA synthetase-like"/>
    <property type="match status" value="2"/>
</dbReference>
<dbReference type="AlphaFoldDB" id="A0A655IPS2"/>
<feature type="binding site" evidence="8">
    <location>
        <position position="579"/>
    </location>
    <ligand>
        <name>ATP</name>
        <dbReference type="ChEBI" id="CHEBI:30616"/>
    </ligand>
</feature>
<dbReference type="InterPro" id="IPR011904">
    <property type="entry name" value="Ac_CoA_lig"/>
</dbReference>
<dbReference type="GO" id="GO:0019427">
    <property type="term" value="P:acetyl-CoA biosynthetic process from acetate"/>
    <property type="evidence" value="ECO:0007669"/>
    <property type="project" value="InterPro"/>
</dbReference>
<name>A0A655IPS2_MYCTX</name>
<sequence length="707" mass="77943">MSESTPEVSSSYPPPAHFAEHANARAELYREAEEDRLAFWAKQANRLSWTTPFTEVLDWSGAPFAKWFVGGELNVAYNCVDRHVEAGHGDRVAIHWEGEPVGDRRTLTYSDLLAEVSKAANALTDLGLVAGDRVAIYLPLIPEAVIAMLACARLGIMHSVVFGGFTAAALQARIVDAQAKLLITADGQFRRGKPSPLKAAADEALAAIPDCSVEHVLVVRRTGIEMAWSEGRDLWWHHVVGSASPAHTPEPFDSEHPLFLLYTSGTTGKPKGIMHTSGGYLTQCCYTMRTIFDVKPDSDVFWCTADIGWVTGHTYGVYGPLCNGVTEVLYEGTPDTPDRHRHFQIIEKYGVTIYYTAPTLIRMFMKWGREIPDSHDLSSLRLLGSVGEPINPEAWRWYRDVIGGYGVTIYYTAPTLIRMFMKWGREIPDSHDLSSLRLLGSVGEPINPEAWRWYRDVIGGGRTPLVDTWWQTETGSAMISPLPGIAAAKPGSAMTPLPGISAKIVDDHGDPLPPHTEGAQHVTGYLVLDQPWPSMLRGIWGDPARYWHSYWSKFSDKGYYFAGDGARIDPDGAIWVLGRIDDVMNVSGHRISTAEVESALVAHSGVAEAAVVGVTDETTTQAICAFVVLRANYAPHDRTAEELRTEVARVISPIARPRDVHVVPELPKTRSGKIMRRLLRDVAENRELGDTSTLLDPTVFDAIRAAK</sequence>
<dbReference type="Gene3D" id="3.40.50.12780">
    <property type="entry name" value="N-terminal domain of ligase-like"/>
    <property type="match status" value="2"/>
</dbReference>
<dbReference type="EC" id="6.2.1.1" evidence="8"/>
<dbReference type="InterPro" id="IPR025110">
    <property type="entry name" value="AMP-bd_C"/>
</dbReference>
<feature type="binding site" evidence="8">
    <location>
        <position position="601"/>
    </location>
    <ligand>
        <name>Mg(2+)</name>
        <dbReference type="ChEBI" id="CHEBI:18420"/>
    </ligand>
</feature>
<evidence type="ECO:0000256" key="7">
    <source>
        <dbReference type="ARBA" id="ARBA00022990"/>
    </source>
</evidence>
<evidence type="ECO:0000259" key="11">
    <source>
        <dbReference type="Pfam" id="PF16177"/>
    </source>
</evidence>
<reference evidence="12 13" key="1">
    <citation type="submission" date="2015-03" db="EMBL/GenBank/DDBJ databases">
        <authorList>
            <consortium name="Pathogen Informatics"/>
        </authorList>
    </citation>
    <scope>NUCLEOTIDE SEQUENCE [LARGE SCALE GENOMIC DNA]</scope>
    <source>
        <strain evidence="12 13">P00601463</strain>
    </source>
</reference>
<evidence type="ECO:0000256" key="4">
    <source>
        <dbReference type="ARBA" id="ARBA00022741"/>
    </source>
</evidence>
<dbReference type="Gene3D" id="3.30.300.30">
    <property type="match status" value="1"/>
</dbReference>
<protein>
    <recommendedName>
        <fullName evidence="8">Acetyl-coenzyme A synthetase</fullName>
        <shortName evidence="8">AcCoA synthetase</shortName>
        <shortName evidence="8">Acs</shortName>
        <ecNumber evidence="8">6.2.1.1</ecNumber>
    </recommendedName>
    <alternativeName>
        <fullName evidence="8">Acetate--CoA ligase</fullName>
    </alternativeName>
    <alternativeName>
        <fullName evidence="8">Acyl-activating enzyme</fullName>
    </alternativeName>
</protein>
<evidence type="ECO:0000256" key="3">
    <source>
        <dbReference type="ARBA" id="ARBA00022723"/>
    </source>
</evidence>
<feature type="binding site" evidence="8">
    <location>
        <position position="603"/>
    </location>
    <ligand>
        <name>Mg(2+)</name>
        <dbReference type="ChEBI" id="CHEBI:18420"/>
    </ligand>
</feature>
<evidence type="ECO:0000259" key="9">
    <source>
        <dbReference type="Pfam" id="PF00501"/>
    </source>
</evidence>
<keyword evidence="2 8" id="KW-0436">Ligase</keyword>
<comment type="catalytic activity">
    <reaction evidence="8">
        <text>acetate + ATP + CoA = acetyl-CoA + AMP + diphosphate</text>
        <dbReference type="Rhea" id="RHEA:23176"/>
        <dbReference type="ChEBI" id="CHEBI:30089"/>
        <dbReference type="ChEBI" id="CHEBI:30616"/>
        <dbReference type="ChEBI" id="CHEBI:33019"/>
        <dbReference type="ChEBI" id="CHEBI:57287"/>
        <dbReference type="ChEBI" id="CHEBI:57288"/>
        <dbReference type="ChEBI" id="CHEBI:456215"/>
        <dbReference type="EC" id="6.2.1.1"/>
    </reaction>
</comment>
<comment type="PTM">
    <text evidence="8">Acetylated. Deacetylation by the SIR2-homolog deacetylase activates the enzyme.</text>
</comment>
<dbReference type="InterPro" id="IPR020845">
    <property type="entry name" value="AMP-binding_CS"/>
</dbReference>
<feature type="binding site" evidence="8">
    <location>
        <begin position="443"/>
        <end position="445"/>
    </location>
    <ligand>
        <name>ATP</name>
        <dbReference type="ChEBI" id="CHEBI:30616"/>
    </ligand>
</feature>
<dbReference type="GO" id="GO:0005829">
    <property type="term" value="C:cytosol"/>
    <property type="evidence" value="ECO:0007669"/>
    <property type="project" value="TreeGrafter"/>
</dbReference>
<feature type="binding site" evidence="8">
    <location>
        <begin position="190"/>
        <end position="193"/>
    </location>
    <ligand>
        <name>CoA</name>
        <dbReference type="ChEBI" id="CHEBI:57287"/>
    </ligand>
</feature>
<dbReference type="GO" id="GO:0005524">
    <property type="term" value="F:ATP binding"/>
    <property type="evidence" value="ECO:0007669"/>
    <property type="project" value="UniProtKB-KW"/>
</dbReference>
<feature type="binding site" evidence="8">
    <location>
        <position position="606"/>
    </location>
    <ligand>
        <name>Mg(2+)</name>
        <dbReference type="ChEBI" id="CHEBI:18420"/>
    </ligand>
</feature>
<dbReference type="Pfam" id="PF16177">
    <property type="entry name" value="ACAS_N"/>
    <property type="match status" value="1"/>
</dbReference>
<dbReference type="InterPro" id="IPR000873">
    <property type="entry name" value="AMP-dep_synth/lig_dom"/>
</dbReference>
<evidence type="ECO:0000256" key="5">
    <source>
        <dbReference type="ARBA" id="ARBA00022840"/>
    </source>
</evidence>
<feature type="modified residue" description="N6-acetyllysine" evidence="8">
    <location>
        <position position="673"/>
    </location>
</feature>
<evidence type="ECO:0000313" key="12">
    <source>
        <dbReference type="EMBL" id="COW05124.1"/>
    </source>
</evidence>
<gene>
    <name evidence="12" type="primary">acs</name>
    <name evidence="8" type="synonym">acsA</name>
    <name evidence="12" type="ORF">ERS007741_01321</name>
</gene>
<keyword evidence="6 8" id="KW-0460">Magnesium</keyword>
<keyword evidence="7 8" id="KW-0007">Acetylation</keyword>
<dbReference type="Pfam" id="PF13193">
    <property type="entry name" value="AMP-binding_C"/>
    <property type="match status" value="1"/>
</dbReference>
<evidence type="ECO:0000256" key="1">
    <source>
        <dbReference type="ARBA" id="ARBA00006432"/>
    </source>
</evidence>
<proteinExistence type="inferred from homology"/>
<dbReference type="Pfam" id="PF00501">
    <property type="entry name" value="AMP-binding"/>
    <property type="match status" value="1"/>
</dbReference>
<feature type="domain" description="Acetyl-coenzyme A synthetase N-terminal" evidence="11">
    <location>
        <begin position="26"/>
        <end position="79"/>
    </location>
</feature>
<evidence type="ECO:0000313" key="13">
    <source>
        <dbReference type="Proteomes" id="UP000048600"/>
    </source>
</evidence>
<keyword evidence="5 8" id="KW-0067">ATP-binding</keyword>
<evidence type="ECO:0000256" key="6">
    <source>
        <dbReference type="ARBA" id="ARBA00022842"/>
    </source>
</evidence>
<comment type="cofactor">
    <cofactor evidence="8">
        <name>Mg(2+)</name>
        <dbReference type="ChEBI" id="CHEBI:18420"/>
    </cofactor>
</comment>
<keyword evidence="4 8" id="KW-0547">Nucleotide-binding</keyword>
<evidence type="ECO:0000259" key="10">
    <source>
        <dbReference type="Pfam" id="PF13193"/>
    </source>
</evidence>
<feature type="domain" description="AMP-binding enzyme C-terminal" evidence="10">
    <location>
        <begin position="595"/>
        <end position="673"/>
    </location>
</feature>
<dbReference type="CDD" id="cd05966">
    <property type="entry name" value="ACS"/>
    <property type="match status" value="1"/>
</dbReference>
<feature type="binding site" evidence="8">
    <location>
        <position position="564"/>
    </location>
    <ligand>
        <name>ATP</name>
        <dbReference type="ChEBI" id="CHEBI:30616"/>
    </ligand>
</feature>
<feature type="binding site" evidence="8">
    <location>
        <position position="587"/>
    </location>
    <ligand>
        <name>CoA</name>
        <dbReference type="ChEBI" id="CHEBI:57287"/>
    </ligand>
</feature>
<feature type="domain" description="AMP-dependent synthetase/ligase" evidence="9">
    <location>
        <begin position="86"/>
        <end position="404"/>
    </location>
</feature>
<dbReference type="GO" id="GO:0046872">
    <property type="term" value="F:metal ion binding"/>
    <property type="evidence" value="ECO:0007669"/>
    <property type="project" value="UniProtKB-KW"/>
</dbReference>
<dbReference type="GO" id="GO:0003987">
    <property type="term" value="F:acetate-CoA ligase activity"/>
    <property type="evidence" value="ECO:0007669"/>
    <property type="project" value="UniProtKB-UniRule"/>
</dbReference>
<dbReference type="Proteomes" id="UP000048600">
    <property type="component" value="Unassembled WGS sequence"/>
</dbReference>
<feature type="binding site" evidence="8">
    <location>
        <position position="590"/>
    </location>
    <ligand>
        <name>ATP</name>
        <dbReference type="ChEBI" id="CHEBI:30616"/>
    </ligand>
</feature>
<dbReference type="HAMAP" id="MF_01123">
    <property type="entry name" value="Ac_CoA_synth"/>
    <property type="match status" value="1"/>
</dbReference>
<keyword evidence="3 8" id="KW-0479">Metal-binding</keyword>
<dbReference type="GO" id="GO:0016208">
    <property type="term" value="F:AMP binding"/>
    <property type="evidence" value="ECO:0007669"/>
    <property type="project" value="InterPro"/>
</dbReference>
<comment type="similarity">
    <text evidence="1 8">Belongs to the ATP-dependent AMP-binding enzyme family.</text>
</comment>
<dbReference type="EMBL" id="CHKL01000111">
    <property type="protein sequence ID" value="COW05124.1"/>
    <property type="molecule type" value="Genomic_DNA"/>
</dbReference>
<feature type="binding site" evidence="8">
    <location>
        <position position="311"/>
    </location>
    <ligand>
        <name>CoA</name>
        <dbReference type="ChEBI" id="CHEBI:57287"/>
    </ligand>
</feature>